<name>A0A2M9ZZC6_9LEPT</name>
<proteinExistence type="predicted"/>
<dbReference type="Proteomes" id="UP000231843">
    <property type="component" value="Unassembled WGS sequence"/>
</dbReference>
<evidence type="ECO:0008006" key="3">
    <source>
        <dbReference type="Google" id="ProtNLM"/>
    </source>
</evidence>
<accession>A0A2M9ZZC6</accession>
<sequence>MNSDKIGLRRRDLWISLCSMMSCMYKHRKLYSISLVFLFIFCCKESGNNFPPFPVKMFGIWKEVGINDLRSGNTFVFSKKGTAVFIIDPEICIKKERAMIGEYIWANDGLYIYLYKSLQLEGGDLDRIKKKCESGVSNLEFEEKLILMNTGSLRFIDFKDFKQEKNDSDFEDVITFKTGENEFYQFNQFPAQFQEIVDYEIKEERRLHLKNGNLQIQNKTDKTLRFSDD</sequence>
<evidence type="ECO:0000313" key="1">
    <source>
        <dbReference type="EMBL" id="PJZ77399.1"/>
    </source>
</evidence>
<comment type="caution">
    <text evidence="1">The sequence shown here is derived from an EMBL/GenBank/DDBJ whole genome shotgun (WGS) entry which is preliminary data.</text>
</comment>
<gene>
    <name evidence="1" type="ORF">CH365_07360</name>
</gene>
<reference evidence="1 2" key="1">
    <citation type="submission" date="2017-07" db="EMBL/GenBank/DDBJ databases">
        <title>Leptospira spp. isolated from tropical soils.</title>
        <authorList>
            <person name="Thibeaux R."/>
            <person name="Iraola G."/>
            <person name="Ferres I."/>
            <person name="Bierque E."/>
            <person name="Girault D."/>
            <person name="Soupe-Gilbert M.-E."/>
            <person name="Picardeau M."/>
            <person name="Goarant C."/>
        </authorList>
    </citation>
    <scope>NUCLEOTIDE SEQUENCE [LARGE SCALE GENOMIC DNA]</scope>
    <source>
        <strain evidence="1 2">ES4-C-A1</strain>
    </source>
</reference>
<keyword evidence="2" id="KW-1185">Reference proteome</keyword>
<organism evidence="1 2">
    <name type="scientific">Leptospira neocaledonica</name>
    <dbReference type="NCBI Taxonomy" id="2023192"/>
    <lineage>
        <taxon>Bacteria</taxon>
        <taxon>Pseudomonadati</taxon>
        <taxon>Spirochaetota</taxon>
        <taxon>Spirochaetia</taxon>
        <taxon>Leptospirales</taxon>
        <taxon>Leptospiraceae</taxon>
        <taxon>Leptospira</taxon>
    </lineage>
</organism>
<evidence type="ECO:0000313" key="2">
    <source>
        <dbReference type="Proteomes" id="UP000231843"/>
    </source>
</evidence>
<dbReference type="PROSITE" id="PS51257">
    <property type="entry name" value="PROKAR_LIPOPROTEIN"/>
    <property type="match status" value="1"/>
</dbReference>
<dbReference type="AlphaFoldDB" id="A0A2M9ZZC6"/>
<dbReference type="EMBL" id="NPEA01000004">
    <property type="protein sequence ID" value="PJZ77399.1"/>
    <property type="molecule type" value="Genomic_DNA"/>
</dbReference>
<protein>
    <recommendedName>
        <fullName evidence="3">Lipoprotein</fullName>
    </recommendedName>
</protein>